<protein>
    <recommendedName>
        <fullName evidence="2 10">FAD:protein FMN transferase</fullName>
        <ecNumber evidence="1 10">2.7.1.180</ecNumber>
    </recommendedName>
    <alternativeName>
        <fullName evidence="8 10">Flavin transferase</fullName>
    </alternativeName>
</protein>
<dbReference type="RefSeq" id="WP_348943604.1">
    <property type="nucleotide sequence ID" value="NZ_CP157355.1"/>
</dbReference>
<evidence type="ECO:0000256" key="4">
    <source>
        <dbReference type="ARBA" id="ARBA00022679"/>
    </source>
</evidence>
<evidence type="ECO:0000256" key="2">
    <source>
        <dbReference type="ARBA" id="ARBA00016337"/>
    </source>
</evidence>
<dbReference type="PANTHER" id="PTHR30040">
    <property type="entry name" value="THIAMINE BIOSYNTHESIS LIPOPROTEIN APBE"/>
    <property type="match status" value="1"/>
</dbReference>
<evidence type="ECO:0000256" key="6">
    <source>
        <dbReference type="ARBA" id="ARBA00022827"/>
    </source>
</evidence>
<feature type="binding site" evidence="11">
    <location>
        <position position="177"/>
    </location>
    <ligand>
        <name>Mg(2+)</name>
        <dbReference type="ChEBI" id="CHEBI:18420"/>
    </ligand>
</feature>
<evidence type="ECO:0000256" key="3">
    <source>
        <dbReference type="ARBA" id="ARBA00022630"/>
    </source>
</evidence>
<proteinExistence type="inferred from homology"/>
<accession>A0AAU7F5W8</accession>
<dbReference type="EMBL" id="CP157355">
    <property type="protein sequence ID" value="XBL99167.1"/>
    <property type="molecule type" value="Genomic_DNA"/>
</dbReference>
<dbReference type="GO" id="GO:0016740">
    <property type="term" value="F:transferase activity"/>
    <property type="evidence" value="ECO:0007669"/>
    <property type="project" value="UniProtKB-UniRule"/>
</dbReference>
<evidence type="ECO:0000256" key="7">
    <source>
        <dbReference type="ARBA" id="ARBA00022842"/>
    </source>
</evidence>
<comment type="cofactor">
    <cofactor evidence="11">
        <name>Mg(2+)</name>
        <dbReference type="ChEBI" id="CHEBI:18420"/>
    </cofactor>
    <cofactor evidence="11">
        <name>Mn(2+)</name>
        <dbReference type="ChEBI" id="CHEBI:29035"/>
    </cofactor>
    <text evidence="11">Magnesium. Can also use manganese.</text>
</comment>
<comment type="function">
    <text evidence="12">Flavin transferase that catalyzes the transfer of the FMN moiety of FAD and its covalent binding to the hydroxyl group of a threonine residue in a target flavoprotein.</text>
</comment>
<keyword evidence="6 10" id="KW-0274">FAD</keyword>
<keyword evidence="5 10" id="KW-0479">Metal-binding</keyword>
<dbReference type="Pfam" id="PF02424">
    <property type="entry name" value="ApbE"/>
    <property type="match status" value="1"/>
</dbReference>
<reference evidence="13" key="1">
    <citation type="submission" date="2024-05" db="EMBL/GenBank/DDBJ databases">
        <authorList>
            <person name="Yang L."/>
            <person name="Pan L."/>
        </authorList>
    </citation>
    <scope>NUCLEOTIDE SEQUENCE</scope>
    <source>
        <strain evidence="13">FCG-7</strain>
    </source>
</reference>
<keyword evidence="12" id="KW-0472">Membrane</keyword>
<evidence type="ECO:0000256" key="12">
    <source>
        <dbReference type="RuleBase" id="RU363002"/>
    </source>
</evidence>
<evidence type="ECO:0000256" key="8">
    <source>
        <dbReference type="ARBA" id="ARBA00031306"/>
    </source>
</evidence>
<feature type="binding site" evidence="11">
    <location>
        <position position="292"/>
    </location>
    <ligand>
        <name>Mg(2+)</name>
        <dbReference type="ChEBI" id="CHEBI:18420"/>
    </ligand>
</feature>
<evidence type="ECO:0000256" key="10">
    <source>
        <dbReference type="PIRNR" id="PIRNR006268"/>
    </source>
</evidence>
<dbReference type="PIRSF" id="PIRSF006268">
    <property type="entry name" value="ApbE"/>
    <property type="match status" value="1"/>
</dbReference>
<dbReference type="GO" id="GO:0005886">
    <property type="term" value="C:plasma membrane"/>
    <property type="evidence" value="ECO:0007669"/>
    <property type="project" value="UniProtKB-SubCell"/>
</dbReference>
<dbReference type="SUPFAM" id="SSF143631">
    <property type="entry name" value="ApbE-like"/>
    <property type="match status" value="1"/>
</dbReference>
<gene>
    <name evidence="13" type="ORF">ABHF33_08730</name>
</gene>
<keyword evidence="12" id="KW-0997">Cell inner membrane</keyword>
<evidence type="ECO:0000313" key="13">
    <source>
        <dbReference type="EMBL" id="XBL99167.1"/>
    </source>
</evidence>
<keyword evidence="7 10" id="KW-0460">Magnesium</keyword>
<evidence type="ECO:0000256" key="9">
    <source>
        <dbReference type="ARBA" id="ARBA00048540"/>
    </source>
</evidence>
<dbReference type="PANTHER" id="PTHR30040:SF2">
    <property type="entry name" value="FAD:PROTEIN FMN TRANSFERASE"/>
    <property type="match status" value="1"/>
</dbReference>
<dbReference type="EC" id="2.7.1.180" evidence="1 10"/>
<evidence type="ECO:0000256" key="5">
    <source>
        <dbReference type="ARBA" id="ARBA00022723"/>
    </source>
</evidence>
<dbReference type="Gene3D" id="3.10.520.10">
    <property type="entry name" value="ApbE-like domains"/>
    <property type="match status" value="1"/>
</dbReference>
<dbReference type="InterPro" id="IPR024932">
    <property type="entry name" value="ApbE"/>
</dbReference>
<comment type="similarity">
    <text evidence="10 12">Belongs to the ApbE family.</text>
</comment>
<dbReference type="InterPro" id="IPR003374">
    <property type="entry name" value="ApbE-like_sf"/>
</dbReference>
<keyword evidence="12" id="KW-0449">Lipoprotein</keyword>
<comment type="subcellular location">
    <subcellularLocation>
        <location evidence="12">Cell inner membrane</location>
        <topology evidence="12">Lipid-anchor</topology>
        <orientation evidence="12">Periplasmic side</orientation>
    </subcellularLocation>
</comment>
<organism evidence="13">
    <name type="scientific">Chitinibacter mangrovi</name>
    <dbReference type="NCBI Taxonomy" id="3153927"/>
    <lineage>
        <taxon>Bacteria</taxon>
        <taxon>Pseudomonadati</taxon>
        <taxon>Pseudomonadota</taxon>
        <taxon>Betaproteobacteria</taxon>
        <taxon>Neisseriales</taxon>
        <taxon>Chitinibacteraceae</taxon>
        <taxon>Chitinibacter</taxon>
    </lineage>
</organism>
<evidence type="ECO:0000256" key="11">
    <source>
        <dbReference type="PIRSR" id="PIRSR006268-2"/>
    </source>
</evidence>
<dbReference type="PROSITE" id="PS51257">
    <property type="entry name" value="PROKAR_LIPOPROTEIN"/>
    <property type="match status" value="1"/>
</dbReference>
<sequence>MSRFFSVQISRGLVLAAAFLLTACGKSELYQQESYVFGTRVQISIYGLDEAVAAKHAGAVLAELDRLHRKLHAWQPSEITRLNAAIQRGELTTADIELIEMLKAAQSYAQQSDQLFNPAVGGLVELWGFHRDTFAPVIPDAQSLAKLLAAQPSMAQLRIDQASISSDNPAVQIDLGGFAKGWALDHAASYLRQQRVLNALINIGGNVLALGKKDQEPWTVGLQHPRQPEAMATIALKSGEAIGTSGDYQRYFMQGGRRHSHLIDPRTGLSAQGIQAVSVIAPPSQSAGTISDVATKPMLIGGLGTSWMYAQRFGIRDALVIDEKGDAYISSSLQARIKWLKKPPHVYRLR</sequence>
<evidence type="ECO:0000256" key="1">
    <source>
        <dbReference type="ARBA" id="ARBA00011955"/>
    </source>
</evidence>
<dbReference type="KEGG" id="cmav:ABHF33_08730"/>
<keyword evidence="4 10" id="KW-0808">Transferase</keyword>
<dbReference type="GO" id="GO:0046872">
    <property type="term" value="F:metal ion binding"/>
    <property type="evidence" value="ECO:0007669"/>
    <property type="project" value="UniProtKB-UniRule"/>
</dbReference>
<comment type="catalytic activity">
    <reaction evidence="9 10 12">
        <text>L-threonyl-[protein] + FAD = FMN-L-threonyl-[protein] + AMP + H(+)</text>
        <dbReference type="Rhea" id="RHEA:36847"/>
        <dbReference type="Rhea" id="RHEA-COMP:11060"/>
        <dbReference type="Rhea" id="RHEA-COMP:11061"/>
        <dbReference type="ChEBI" id="CHEBI:15378"/>
        <dbReference type="ChEBI" id="CHEBI:30013"/>
        <dbReference type="ChEBI" id="CHEBI:57692"/>
        <dbReference type="ChEBI" id="CHEBI:74257"/>
        <dbReference type="ChEBI" id="CHEBI:456215"/>
        <dbReference type="EC" id="2.7.1.180"/>
    </reaction>
</comment>
<name>A0AAU7F5W8_9NEIS</name>
<keyword evidence="12" id="KW-1003">Cell membrane</keyword>
<keyword evidence="3 10" id="KW-0285">Flavoprotein</keyword>
<dbReference type="AlphaFoldDB" id="A0AAU7F5W8"/>